<dbReference type="EMBL" id="JAPEIS010000007">
    <property type="protein sequence ID" value="KAJ8064316.1"/>
    <property type="molecule type" value="Genomic_DNA"/>
</dbReference>
<protein>
    <submittedName>
        <fullName evidence="2">Uncharacterized protein</fullName>
    </submittedName>
</protein>
<dbReference type="Proteomes" id="UP001152300">
    <property type="component" value="Unassembled WGS sequence"/>
</dbReference>
<name>A0A9X0AK74_9HELO</name>
<evidence type="ECO:0000313" key="3">
    <source>
        <dbReference type="Proteomes" id="UP001152300"/>
    </source>
</evidence>
<gene>
    <name evidence="2" type="ORF">OCU04_006662</name>
</gene>
<sequence length="144" mass="17071">MSRNRRSVKEEKKGRERERDSERESLRERERESLRESLRVRVRERESLREGDSERERDNEREERVCIVNIGTVSSAIQTVKNSSAILPFCNSIFRILRFYFLLAWTGSRFTIAYKEKSYIPCIVSRTSFIGHLLAILFQSSTTF</sequence>
<reference evidence="2" key="1">
    <citation type="submission" date="2022-11" db="EMBL/GenBank/DDBJ databases">
        <title>Genome Resource of Sclerotinia nivalis Strain SnTB1, a Plant Pathogen Isolated from American Ginseng.</title>
        <authorList>
            <person name="Fan S."/>
        </authorList>
    </citation>
    <scope>NUCLEOTIDE SEQUENCE</scope>
    <source>
        <strain evidence="2">SnTB1</strain>
    </source>
</reference>
<dbReference type="AlphaFoldDB" id="A0A9X0AK74"/>
<proteinExistence type="predicted"/>
<feature type="compositionally biased region" description="Basic and acidic residues" evidence="1">
    <location>
        <begin position="7"/>
        <end position="35"/>
    </location>
</feature>
<feature type="region of interest" description="Disordered" evidence="1">
    <location>
        <begin position="1"/>
        <end position="35"/>
    </location>
</feature>
<comment type="caution">
    <text evidence="2">The sequence shown here is derived from an EMBL/GenBank/DDBJ whole genome shotgun (WGS) entry which is preliminary data.</text>
</comment>
<keyword evidence="3" id="KW-1185">Reference proteome</keyword>
<evidence type="ECO:0000256" key="1">
    <source>
        <dbReference type="SAM" id="MobiDB-lite"/>
    </source>
</evidence>
<evidence type="ECO:0000313" key="2">
    <source>
        <dbReference type="EMBL" id="KAJ8064316.1"/>
    </source>
</evidence>
<accession>A0A9X0AK74</accession>
<organism evidence="2 3">
    <name type="scientific">Sclerotinia nivalis</name>
    <dbReference type="NCBI Taxonomy" id="352851"/>
    <lineage>
        <taxon>Eukaryota</taxon>
        <taxon>Fungi</taxon>
        <taxon>Dikarya</taxon>
        <taxon>Ascomycota</taxon>
        <taxon>Pezizomycotina</taxon>
        <taxon>Leotiomycetes</taxon>
        <taxon>Helotiales</taxon>
        <taxon>Sclerotiniaceae</taxon>
        <taxon>Sclerotinia</taxon>
    </lineage>
</organism>